<keyword evidence="1" id="KW-0812">Transmembrane</keyword>
<proteinExistence type="predicted"/>
<evidence type="ECO:0000313" key="3">
    <source>
        <dbReference type="Proteomes" id="UP000059188"/>
    </source>
</evidence>
<accession>A0A0B7F6N9</accession>
<protein>
    <submittedName>
        <fullName evidence="2">Uncharacterized protein</fullName>
    </submittedName>
</protein>
<feature type="transmembrane region" description="Helical" evidence="1">
    <location>
        <begin position="45"/>
        <end position="67"/>
    </location>
</feature>
<dbReference type="Proteomes" id="UP000059188">
    <property type="component" value="Unassembled WGS sequence"/>
</dbReference>
<evidence type="ECO:0000256" key="1">
    <source>
        <dbReference type="SAM" id="Phobius"/>
    </source>
</evidence>
<keyword evidence="3" id="KW-1185">Reference proteome</keyword>
<evidence type="ECO:0000313" key="2">
    <source>
        <dbReference type="EMBL" id="CEL53200.1"/>
    </source>
</evidence>
<keyword evidence="1" id="KW-1133">Transmembrane helix</keyword>
<feature type="transmembrane region" description="Helical" evidence="1">
    <location>
        <begin position="21"/>
        <end position="39"/>
    </location>
</feature>
<sequence>MLSRSLLMLEVSASCFFPKAVISHVLLVYTPSCLVYVPLLKVTAFVLVLVCIIDSLPLVSGIILFLWDDMEYTHIYLY</sequence>
<name>A0A0B7F6N9_THACB</name>
<dbReference type="EMBL" id="LN679111">
    <property type="protein sequence ID" value="CEL53200.1"/>
    <property type="molecule type" value="Genomic_DNA"/>
</dbReference>
<organism evidence="2 3">
    <name type="scientific">Thanatephorus cucumeris (strain AG1-IB / isolate 7/3/14)</name>
    <name type="common">Lettuce bottom rot fungus</name>
    <name type="synonym">Rhizoctonia solani</name>
    <dbReference type="NCBI Taxonomy" id="1108050"/>
    <lineage>
        <taxon>Eukaryota</taxon>
        <taxon>Fungi</taxon>
        <taxon>Dikarya</taxon>
        <taxon>Basidiomycota</taxon>
        <taxon>Agaricomycotina</taxon>
        <taxon>Agaricomycetes</taxon>
        <taxon>Cantharellales</taxon>
        <taxon>Ceratobasidiaceae</taxon>
        <taxon>Rhizoctonia</taxon>
        <taxon>Rhizoctonia solani AG-1</taxon>
    </lineage>
</organism>
<gene>
    <name evidence="2" type="ORF">RSOLAG1IB_06165</name>
</gene>
<reference evidence="2 3" key="1">
    <citation type="submission" date="2014-11" db="EMBL/GenBank/DDBJ databases">
        <authorList>
            <person name="Wibberg Daniel"/>
        </authorList>
    </citation>
    <scope>NUCLEOTIDE SEQUENCE [LARGE SCALE GENOMIC DNA]</scope>
    <source>
        <strain evidence="2">Rhizoctonia solani AG1-IB 7/3/14</strain>
    </source>
</reference>
<keyword evidence="1" id="KW-0472">Membrane</keyword>
<dbReference type="AlphaFoldDB" id="A0A0B7F6N9"/>